<dbReference type="Proteomes" id="UP001151760">
    <property type="component" value="Unassembled WGS sequence"/>
</dbReference>
<comment type="caution">
    <text evidence="1">The sequence shown here is derived from an EMBL/GenBank/DDBJ whole genome shotgun (WGS) entry which is preliminary data.</text>
</comment>
<organism evidence="1 2">
    <name type="scientific">Tanacetum coccineum</name>
    <dbReference type="NCBI Taxonomy" id="301880"/>
    <lineage>
        <taxon>Eukaryota</taxon>
        <taxon>Viridiplantae</taxon>
        <taxon>Streptophyta</taxon>
        <taxon>Embryophyta</taxon>
        <taxon>Tracheophyta</taxon>
        <taxon>Spermatophyta</taxon>
        <taxon>Magnoliopsida</taxon>
        <taxon>eudicotyledons</taxon>
        <taxon>Gunneridae</taxon>
        <taxon>Pentapetalae</taxon>
        <taxon>asterids</taxon>
        <taxon>campanulids</taxon>
        <taxon>Asterales</taxon>
        <taxon>Asteraceae</taxon>
        <taxon>Asteroideae</taxon>
        <taxon>Anthemideae</taxon>
        <taxon>Anthemidinae</taxon>
        <taxon>Tanacetum</taxon>
    </lineage>
</organism>
<proteinExistence type="predicted"/>
<evidence type="ECO:0000313" key="2">
    <source>
        <dbReference type="Proteomes" id="UP001151760"/>
    </source>
</evidence>
<reference evidence="1" key="1">
    <citation type="journal article" date="2022" name="Int. J. Mol. Sci.">
        <title>Draft Genome of Tanacetum Coccineum: Genomic Comparison of Closely Related Tanacetum-Family Plants.</title>
        <authorList>
            <person name="Yamashiro T."/>
            <person name="Shiraishi A."/>
            <person name="Nakayama K."/>
            <person name="Satake H."/>
        </authorList>
    </citation>
    <scope>NUCLEOTIDE SEQUENCE</scope>
</reference>
<evidence type="ECO:0000313" key="1">
    <source>
        <dbReference type="EMBL" id="GJT83826.1"/>
    </source>
</evidence>
<name>A0ABQ5H7F6_9ASTR</name>
<dbReference type="EMBL" id="BQNB010019297">
    <property type="protein sequence ID" value="GJT83826.1"/>
    <property type="molecule type" value="Genomic_DNA"/>
</dbReference>
<reference evidence="1" key="2">
    <citation type="submission" date="2022-01" db="EMBL/GenBank/DDBJ databases">
        <authorList>
            <person name="Yamashiro T."/>
            <person name="Shiraishi A."/>
            <person name="Satake H."/>
            <person name="Nakayama K."/>
        </authorList>
    </citation>
    <scope>NUCLEOTIDE SEQUENCE</scope>
</reference>
<protein>
    <submittedName>
        <fullName evidence="1">Uncharacterized protein</fullName>
    </submittedName>
</protein>
<keyword evidence="2" id="KW-1185">Reference proteome</keyword>
<gene>
    <name evidence="1" type="ORF">Tco_1058168</name>
</gene>
<accession>A0ABQ5H7F6</accession>
<sequence length="98" mass="11805">MASFSTVWSCPDDTNQWTHSGKKYRFCTAWCNRDGHEYQQLLLDEATFKEHLEEEAKAEKERAIYDKELEEFLKAEQAHDELFRMEFRVKSDSEYKKD</sequence>